<feature type="domain" description="Glycosyl hydrolase family 13 catalytic" evidence="7">
    <location>
        <begin position="32"/>
        <end position="257"/>
    </location>
</feature>
<dbReference type="FunFam" id="3.90.400.10:FF:000001">
    <property type="entry name" value="Maltase A3, isoform A"/>
    <property type="match status" value="1"/>
</dbReference>
<evidence type="ECO:0000256" key="3">
    <source>
        <dbReference type="ARBA" id="ARBA00012741"/>
    </source>
</evidence>
<dbReference type="PANTHER" id="PTHR10357:SF179">
    <property type="entry name" value="NEUTRAL AND BASIC AMINO ACID TRANSPORT PROTEIN RBAT"/>
    <property type="match status" value="1"/>
</dbReference>
<protein>
    <recommendedName>
        <fullName evidence="3">alpha-glucosidase</fullName>
        <ecNumber evidence="3">3.2.1.20</ecNumber>
    </recommendedName>
</protein>
<accession>A0A4C1S7I7</accession>
<keyword evidence="4" id="KW-0325">Glycoprotein</keyword>
<dbReference type="Proteomes" id="UP000299102">
    <property type="component" value="Unassembled WGS sequence"/>
</dbReference>
<comment type="caution">
    <text evidence="8">The sequence shown here is derived from an EMBL/GenBank/DDBJ whole genome shotgun (WGS) entry which is preliminary data.</text>
</comment>
<keyword evidence="9" id="KW-1185">Reference proteome</keyword>
<evidence type="ECO:0000313" key="9">
    <source>
        <dbReference type="Proteomes" id="UP000299102"/>
    </source>
</evidence>
<dbReference type="AlphaFoldDB" id="A0A4C1S7I7"/>
<dbReference type="InterPro" id="IPR045857">
    <property type="entry name" value="O16G_dom_2"/>
</dbReference>
<dbReference type="GO" id="GO:0005975">
    <property type="term" value="P:carbohydrate metabolic process"/>
    <property type="evidence" value="ECO:0007669"/>
    <property type="project" value="InterPro"/>
</dbReference>
<comment type="catalytic activity">
    <reaction evidence="1">
        <text>Hydrolysis of terminal, non-reducing (1-&gt;4)-linked alpha-D-glucose residues with release of alpha-D-glucose.</text>
        <dbReference type="EC" id="3.2.1.20"/>
    </reaction>
</comment>
<proteinExistence type="inferred from homology"/>
<sequence>MASVKADDDANQESNERQWVDNDWWRHGVFYQIYPRSFMDSNDDGIGDLQGVISKLPYLAETGITATWLSPIFQSPMVDFGYDISDFMAIHDEYGTMDDFEELILQANILGIKIILDFVPNHSSDQSEWFKKSVAKEEGFEDFYIWSDGKINEDGEHEPPNNWQSIFYGSAWTWHPDREQYYYHQFTKEQPDLNYRNPKVVKAMDEVILFWLEKGVSGFRVDAVNHLFEDPKQNDEPLSGKTDDPNSYSYTEHIYTKDL</sequence>
<dbReference type="Gene3D" id="3.90.400.10">
    <property type="entry name" value="Oligo-1,6-glucosidase, Domain 2"/>
    <property type="match status" value="1"/>
</dbReference>
<dbReference type="PANTHER" id="PTHR10357">
    <property type="entry name" value="ALPHA-AMYLASE FAMILY MEMBER"/>
    <property type="match status" value="1"/>
</dbReference>
<name>A0A4C1S7I7_EUMVA</name>
<dbReference type="SMART" id="SM00642">
    <property type="entry name" value="Aamy"/>
    <property type="match status" value="1"/>
</dbReference>
<evidence type="ECO:0000259" key="7">
    <source>
        <dbReference type="SMART" id="SM00642"/>
    </source>
</evidence>
<dbReference type="Gene3D" id="3.20.20.80">
    <property type="entry name" value="Glycosidases"/>
    <property type="match status" value="1"/>
</dbReference>
<keyword evidence="5" id="KW-0326">Glycosidase</keyword>
<dbReference type="GO" id="GO:0004558">
    <property type="term" value="F:alpha-1,4-glucosidase activity"/>
    <property type="evidence" value="ECO:0007669"/>
    <property type="project" value="UniProtKB-EC"/>
</dbReference>
<feature type="region of interest" description="Disordered" evidence="6">
    <location>
        <begin position="230"/>
        <end position="250"/>
    </location>
</feature>
<organism evidence="8 9">
    <name type="scientific">Eumeta variegata</name>
    <name type="common">Bagworm moth</name>
    <name type="synonym">Eumeta japonica</name>
    <dbReference type="NCBI Taxonomy" id="151549"/>
    <lineage>
        <taxon>Eukaryota</taxon>
        <taxon>Metazoa</taxon>
        <taxon>Ecdysozoa</taxon>
        <taxon>Arthropoda</taxon>
        <taxon>Hexapoda</taxon>
        <taxon>Insecta</taxon>
        <taxon>Pterygota</taxon>
        <taxon>Neoptera</taxon>
        <taxon>Endopterygota</taxon>
        <taxon>Lepidoptera</taxon>
        <taxon>Glossata</taxon>
        <taxon>Ditrysia</taxon>
        <taxon>Tineoidea</taxon>
        <taxon>Psychidae</taxon>
        <taxon>Oiketicinae</taxon>
        <taxon>Eumeta</taxon>
    </lineage>
</organism>
<dbReference type="EMBL" id="BGZK01006366">
    <property type="protein sequence ID" value="GBO98322.1"/>
    <property type="molecule type" value="Genomic_DNA"/>
</dbReference>
<dbReference type="InterPro" id="IPR017853">
    <property type="entry name" value="GH"/>
</dbReference>
<dbReference type="SUPFAM" id="SSF51445">
    <property type="entry name" value="(Trans)glycosidases"/>
    <property type="match status" value="1"/>
</dbReference>
<evidence type="ECO:0000256" key="5">
    <source>
        <dbReference type="ARBA" id="ARBA00023295"/>
    </source>
</evidence>
<dbReference type="Pfam" id="PF00128">
    <property type="entry name" value="Alpha-amylase"/>
    <property type="match status" value="1"/>
</dbReference>
<reference evidence="8 9" key="1">
    <citation type="journal article" date="2019" name="Commun. Biol.">
        <title>The bagworm genome reveals a unique fibroin gene that provides high tensile strength.</title>
        <authorList>
            <person name="Kono N."/>
            <person name="Nakamura H."/>
            <person name="Ohtoshi R."/>
            <person name="Tomita M."/>
            <person name="Numata K."/>
            <person name="Arakawa K."/>
        </authorList>
    </citation>
    <scope>NUCLEOTIDE SEQUENCE [LARGE SCALE GENOMIC DNA]</scope>
</reference>
<feature type="non-terminal residue" evidence="8">
    <location>
        <position position="259"/>
    </location>
</feature>
<keyword evidence="5" id="KW-0378">Hydrolase</keyword>
<dbReference type="EC" id="3.2.1.20" evidence="3"/>
<evidence type="ECO:0000313" key="8">
    <source>
        <dbReference type="EMBL" id="GBO98322.1"/>
    </source>
</evidence>
<dbReference type="InterPro" id="IPR006047">
    <property type="entry name" value="GH13_cat_dom"/>
</dbReference>
<dbReference type="OrthoDB" id="1740265at2759"/>
<comment type="similarity">
    <text evidence="2">Belongs to the glycosyl hydrolase 13 family.</text>
</comment>
<evidence type="ECO:0000256" key="1">
    <source>
        <dbReference type="ARBA" id="ARBA00001657"/>
    </source>
</evidence>
<dbReference type="STRING" id="151549.A0A4C1S7I7"/>
<evidence type="ECO:0000256" key="4">
    <source>
        <dbReference type="ARBA" id="ARBA00023180"/>
    </source>
</evidence>
<evidence type="ECO:0000256" key="6">
    <source>
        <dbReference type="SAM" id="MobiDB-lite"/>
    </source>
</evidence>
<evidence type="ECO:0000256" key="2">
    <source>
        <dbReference type="ARBA" id="ARBA00008061"/>
    </source>
</evidence>
<gene>
    <name evidence="8" type="primary">Mal-B2</name>
    <name evidence="8" type="ORF">EVAR_71264_1</name>
</gene>